<keyword evidence="4" id="KW-0145">Chemotaxis</keyword>
<evidence type="ECO:0000313" key="17">
    <source>
        <dbReference type="Proteomes" id="UP000443353"/>
    </source>
</evidence>
<evidence type="ECO:0000259" key="15">
    <source>
        <dbReference type="PROSITE" id="PS50885"/>
    </source>
</evidence>
<evidence type="ECO:0000256" key="6">
    <source>
        <dbReference type="ARBA" id="ARBA00022692"/>
    </source>
</evidence>
<dbReference type="FunFam" id="1.10.287.950:FF:000001">
    <property type="entry name" value="Methyl-accepting chemotaxis sensory transducer"/>
    <property type="match status" value="1"/>
</dbReference>
<evidence type="ECO:0000256" key="9">
    <source>
        <dbReference type="ARBA" id="ARBA00023224"/>
    </source>
</evidence>
<keyword evidence="3" id="KW-0488">Methylation</keyword>
<proteinExistence type="inferred from homology"/>
<dbReference type="SMART" id="SM00283">
    <property type="entry name" value="MA"/>
    <property type="match status" value="1"/>
</dbReference>
<comment type="subcellular location">
    <subcellularLocation>
        <location evidence="1">Cell inner membrane</location>
        <topology evidence="1">Multi-pass membrane protein</topology>
    </subcellularLocation>
</comment>
<dbReference type="Proteomes" id="UP000443353">
    <property type="component" value="Unassembled WGS sequence"/>
</dbReference>
<dbReference type="Pfam" id="PF00672">
    <property type="entry name" value="HAMP"/>
    <property type="match status" value="1"/>
</dbReference>
<evidence type="ECO:0000256" key="8">
    <source>
        <dbReference type="ARBA" id="ARBA00023136"/>
    </source>
</evidence>
<dbReference type="PANTHER" id="PTHR43531:SF14">
    <property type="entry name" value="METHYL-ACCEPTING CHEMOTAXIS PROTEIN I-RELATED"/>
    <property type="match status" value="1"/>
</dbReference>
<keyword evidence="8 13" id="KW-0472">Membrane</keyword>
<dbReference type="AlphaFoldDB" id="A0A7X3G1H8"/>
<dbReference type="InterPro" id="IPR051310">
    <property type="entry name" value="MCP_chemotaxis"/>
</dbReference>
<feature type="domain" description="HAMP" evidence="15">
    <location>
        <begin position="220"/>
        <end position="272"/>
    </location>
</feature>
<keyword evidence="7 13" id="KW-1133">Transmembrane helix</keyword>
<dbReference type="GO" id="GO:0007165">
    <property type="term" value="P:signal transduction"/>
    <property type="evidence" value="ECO:0007669"/>
    <property type="project" value="UniProtKB-KW"/>
</dbReference>
<keyword evidence="9 11" id="KW-0807">Transducer</keyword>
<protein>
    <submittedName>
        <fullName evidence="16">HAMP domain-containing protein</fullName>
    </submittedName>
</protein>
<dbReference type="CDD" id="cd11386">
    <property type="entry name" value="MCP_signal"/>
    <property type="match status" value="1"/>
</dbReference>
<evidence type="ECO:0000256" key="10">
    <source>
        <dbReference type="ARBA" id="ARBA00029447"/>
    </source>
</evidence>
<dbReference type="InterPro" id="IPR004090">
    <property type="entry name" value="Chemotax_Me-accpt_rcpt"/>
</dbReference>
<dbReference type="GO" id="GO:0004888">
    <property type="term" value="F:transmembrane signaling receptor activity"/>
    <property type="evidence" value="ECO:0007669"/>
    <property type="project" value="InterPro"/>
</dbReference>
<comment type="similarity">
    <text evidence="10">Belongs to the methyl-accepting chemotaxis (MCP) protein family.</text>
</comment>
<evidence type="ECO:0000256" key="11">
    <source>
        <dbReference type="PROSITE-ProRule" id="PRU00284"/>
    </source>
</evidence>
<dbReference type="GO" id="GO:0006935">
    <property type="term" value="P:chemotaxis"/>
    <property type="evidence" value="ECO:0007669"/>
    <property type="project" value="UniProtKB-KW"/>
</dbReference>
<organism evidence="16 17">
    <name type="scientific">Massilia cellulosiltytica</name>
    <dbReference type="NCBI Taxonomy" id="2683234"/>
    <lineage>
        <taxon>Bacteria</taxon>
        <taxon>Pseudomonadati</taxon>
        <taxon>Pseudomonadota</taxon>
        <taxon>Betaproteobacteria</taxon>
        <taxon>Burkholderiales</taxon>
        <taxon>Oxalobacteraceae</taxon>
        <taxon>Telluria group</taxon>
        <taxon>Massilia</taxon>
    </lineage>
</organism>
<evidence type="ECO:0000256" key="12">
    <source>
        <dbReference type="SAM" id="MobiDB-lite"/>
    </source>
</evidence>
<dbReference type="Pfam" id="PF00015">
    <property type="entry name" value="MCPsignal"/>
    <property type="match status" value="1"/>
</dbReference>
<evidence type="ECO:0000256" key="13">
    <source>
        <dbReference type="SAM" id="Phobius"/>
    </source>
</evidence>
<dbReference type="InterPro" id="IPR004089">
    <property type="entry name" value="MCPsignal_dom"/>
</dbReference>
<sequence>MLNNMKIKTLVVTALSLLVALMLVIGVMGLYGADRSVGLIRHVILADQKSAYDQKSIRLDMELARSQILQALQHNPTLSWSQLHDHPLTVHFTQIDALSNATTDKWTKYSGSIRNGEEKRLAEEWFAKSDNLGVAHIKAASDAIRAGDWDGAETILIKKINPSYRIGDEAMAALTHASEARAATNEADVADSLRHTAYLAGGVLLLAALVGVAVGAAMIRGISAPLGEATAIASRVAAGDLTGRIEARGNNEIGTLLAALSQMKANLAGIVAEVRTSTHTISSASTQIAAGNMDLSERTCGQASSLEQTAASMEELTGTVRQNADNARQANQLAVSASEVAVRGGGLVAQVVDTMGSINESSRKIVDIIGVIDGIAFQTNILALNAAVEAARAGEQGRGFAVVASEVRNLAQRSAGAAKEIKQLIGDSVSKVDSGARLVDEAGVTMKEIVSGIQRVTDIMGEITQASQEQTSGLDQINEAIGQMDSITQQNVALVEEATAAATSLLDQVGALSGVVDVFVLDEVPGQRQRHRASVTSPGTKPDAPVRALSAPARRATGAASAGAPSAAKRTTAVEDEAWETF</sequence>
<dbReference type="PANTHER" id="PTHR43531">
    <property type="entry name" value="PROTEIN ICFG"/>
    <property type="match status" value="1"/>
</dbReference>
<comment type="caution">
    <text evidence="16">The sequence shown here is derived from an EMBL/GenBank/DDBJ whole genome shotgun (WGS) entry which is preliminary data.</text>
</comment>
<keyword evidence="17" id="KW-1185">Reference proteome</keyword>
<evidence type="ECO:0000256" key="5">
    <source>
        <dbReference type="ARBA" id="ARBA00022519"/>
    </source>
</evidence>
<dbReference type="Gene3D" id="1.10.287.950">
    <property type="entry name" value="Methyl-accepting chemotaxis protein"/>
    <property type="match status" value="1"/>
</dbReference>
<evidence type="ECO:0000256" key="2">
    <source>
        <dbReference type="ARBA" id="ARBA00022475"/>
    </source>
</evidence>
<evidence type="ECO:0000313" key="16">
    <source>
        <dbReference type="EMBL" id="MVW61965.1"/>
    </source>
</evidence>
<dbReference type="PROSITE" id="PS50111">
    <property type="entry name" value="CHEMOTAXIS_TRANSDUC_2"/>
    <property type="match status" value="1"/>
</dbReference>
<dbReference type="EMBL" id="WSES01000005">
    <property type="protein sequence ID" value="MVW61965.1"/>
    <property type="molecule type" value="Genomic_DNA"/>
</dbReference>
<accession>A0A7X3G1H8</accession>
<keyword evidence="5" id="KW-0997">Cell inner membrane</keyword>
<dbReference type="CDD" id="cd06225">
    <property type="entry name" value="HAMP"/>
    <property type="match status" value="1"/>
</dbReference>
<feature type="transmembrane region" description="Helical" evidence="13">
    <location>
        <begin position="197"/>
        <end position="219"/>
    </location>
</feature>
<gene>
    <name evidence="16" type="ORF">GPY61_18700</name>
</gene>
<dbReference type="GO" id="GO:0005886">
    <property type="term" value="C:plasma membrane"/>
    <property type="evidence" value="ECO:0007669"/>
    <property type="project" value="UniProtKB-SubCell"/>
</dbReference>
<dbReference type="PROSITE" id="PS50885">
    <property type="entry name" value="HAMP"/>
    <property type="match status" value="1"/>
</dbReference>
<dbReference type="InterPro" id="IPR003660">
    <property type="entry name" value="HAMP_dom"/>
</dbReference>
<dbReference type="SUPFAM" id="SSF58104">
    <property type="entry name" value="Methyl-accepting chemotaxis protein (MCP) signaling domain"/>
    <property type="match status" value="1"/>
</dbReference>
<keyword evidence="6 13" id="KW-0812">Transmembrane</keyword>
<evidence type="ECO:0000256" key="7">
    <source>
        <dbReference type="ARBA" id="ARBA00022989"/>
    </source>
</evidence>
<dbReference type="SMART" id="SM00304">
    <property type="entry name" value="HAMP"/>
    <property type="match status" value="1"/>
</dbReference>
<name>A0A7X3G1H8_9BURK</name>
<reference evidence="16 17" key="1">
    <citation type="submission" date="2019-12" db="EMBL/GenBank/DDBJ databases">
        <authorList>
            <person name="Li C."/>
            <person name="Zhao J."/>
        </authorList>
    </citation>
    <scope>NUCLEOTIDE SEQUENCE [LARGE SCALE GENOMIC DNA]</scope>
    <source>
        <strain evidence="16 17">NEAU-DD11</strain>
    </source>
</reference>
<dbReference type="InterPro" id="IPR003122">
    <property type="entry name" value="Tar_rcpt_lig-bd"/>
</dbReference>
<evidence type="ECO:0000256" key="1">
    <source>
        <dbReference type="ARBA" id="ARBA00004429"/>
    </source>
</evidence>
<evidence type="ECO:0000259" key="14">
    <source>
        <dbReference type="PROSITE" id="PS50111"/>
    </source>
</evidence>
<feature type="domain" description="Methyl-accepting transducer" evidence="14">
    <location>
        <begin position="277"/>
        <end position="506"/>
    </location>
</feature>
<evidence type="ECO:0000256" key="3">
    <source>
        <dbReference type="ARBA" id="ARBA00022481"/>
    </source>
</evidence>
<evidence type="ECO:0000256" key="4">
    <source>
        <dbReference type="ARBA" id="ARBA00022500"/>
    </source>
</evidence>
<dbReference type="PRINTS" id="PR00260">
    <property type="entry name" value="CHEMTRNSDUCR"/>
</dbReference>
<keyword evidence="2" id="KW-1003">Cell membrane</keyword>
<feature type="compositionally biased region" description="Low complexity" evidence="12">
    <location>
        <begin position="548"/>
        <end position="568"/>
    </location>
</feature>
<dbReference type="Pfam" id="PF02203">
    <property type="entry name" value="TarH"/>
    <property type="match status" value="1"/>
</dbReference>
<feature type="region of interest" description="Disordered" evidence="12">
    <location>
        <begin position="527"/>
        <end position="582"/>
    </location>
</feature>